<dbReference type="RefSeq" id="XP_023162235.2">
    <property type="nucleotide sequence ID" value="XM_023306467.2"/>
</dbReference>
<evidence type="ECO:0000256" key="3">
    <source>
        <dbReference type="ARBA" id="ARBA00022729"/>
    </source>
</evidence>
<keyword evidence="9" id="KW-0325">Glycoprotein</keyword>
<keyword evidence="2 10" id="KW-0479">Metal-binding</keyword>
<dbReference type="SMART" id="SM00235">
    <property type="entry name" value="ZnMc"/>
    <property type="match status" value="1"/>
</dbReference>
<dbReference type="InterPro" id="IPR006026">
    <property type="entry name" value="Peptidase_Metallo"/>
</dbReference>
<organism evidence="13 14">
    <name type="scientific">Drosophila hydei</name>
    <name type="common">Fruit fly</name>
    <dbReference type="NCBI Taxonomy" id="7224"/>
    <lineage>
        <taxon>Eukaryota</taxon>
        <taxon>Metazoa</taxon>
        <taxon>Ecdysozoa</taxon>
        <taxon>Arthropoda</taxon>
        <taxon>Hexapoda</taxon>
        <taxon>Insecta</taxon>
        <taxon>Pterygota</taxon>
        <taxon>Neoptera</taxon>
        <taxon>Endopterygota</taxon>
        <taxon>Diptera</taxon>
        <taxon>Brachycera</taxon>
        <taxon>Muscomorpha</taxon>
        <taxon>Ephydroidea</taxon>
        <taxon>Drosophilidae</taxon>
        <taxon>Drosophila</taxon>
    </lineage>
</organism>
<dbReference type="FunFam" id="3.40.390.10:FF:000015">
    <property type="entry name" value="Meprin A subunit"/>
    <property type="match status" value="1"/>
</dbReference>
<dbReference type="GO" id="GO:0006508">
    <property type="term" value="P:proteolysis"/>
    <property type="evidence" value="ECO:0007669"/>
    <property type="project" value="UniProtKB-KW"/>
</dbReference>
<dbReference type="Gene3D" id="3.40.390.10">
    <property type="entry name" value="Collagenase (Catalytic Domain)"/>
    <property type="match status" value="1"/>
</dbReference>
<dbReference type="OMA" id="NLQSPNC"/>
<dbReference type="Pfam" id="PF01400">
    <property type="entry name" value="Astacin"/>
    <property type="match status" value="1"/>
</dbReference>
<feature type="active site" evidence="10">
    <location>
        <position position="184"/>
    </location>
</feature>
<feature type="chain" id="PRO_5027160452" description="Metalloendopeptidase" evidence="11">
    <location>
        <begin position="24"/>
        <end position="289"/>
    </location>
</feature>
<dbReference type="GO" id="GO:0004222">
    <property type="term" value="F:metalloendopeptidase activity"/>
    <property type="evidence" value="ECO:0007669"/>
    <property type="project" value="UniProtKB-UniRule"/>
</dbReference>
<keyword evidence="7" id="KW-0865">Zymogen</keyword>
<keyword evidence="6 10" id="KW-0482">Metalloprotease</keyword>
<evidence type="ECO:0000256" key="6">
    <source>
        <dbReference type="ARBA" id="ARBA00023049"/>
    </source>
</evidence>
<dbReference type="PANTHER" id="PTHR10127:SF780">
    <property type="entry name" value="METALLOENDOPEPTIDASE"/>
    <property type="match status" value="1"/>
</dbReference>
<evidence type="ECO:0000256" key="9">
    <source>
        <dbReference type="ARBA" id="ARBA00023180"/>
    </source>
</evidence>
<evidence type="ECO:0000256" key="4">
    <source>
        <dbReference type="ARBA" id="ARBA00022801"/>
    </source>
</evidence>
<dbReference type="InterPro" id="IPR034035">
    <property type="entry name" value="Astacin-like_dom"/>
</dbReference>
<dbReference type="CDD" id="cd04280">
    <property type="entry name" value="ZnMc_astacin_like"/>
    <property type="match status" value="1"/>
</dbReference>
<evidence type="ECO:0000313" key="13">
    <source>
        <dbReference type="Proteomes" id="UP000504633"/>
    </source>
</evidence>
<comment type="cofactor">
    <cofactor evidence="10 11">
        <name>Zn(2+)</name>
        <dbReference type="ChEBI" id="CHEBI:29105"/>
    </cofactor>
    <text evidence="10 11">Binds 1 zinc ion per subunit.</text>
</comment>
<sequence length="289" mass="32758">MAKLPHALTIVLVLVRTVAHVKAESDDESIDLSEMSEAIFGNPDMETTGRLVDAQGEESLQNPEELGTYYEGDILIPVDYRKSRNEDRRNGLLALSTRWPGGVVPYEINGTFTSQELDNINHAFKEYHYKTCIRFRQRTKEKDYISITNSKSGCWSSIGRIGGKQEVNLQSPNCLRTYGTPIHELMHALGFLHEQNRHERDNYVKVLSENVKPGLLVNFEKGSSKTHSGFGIEYDYASVMHYSSTSFSKNGKPTLVALRSHPDARQLGQRRGFSPSDVRKINLMYKCRL</sequence>
<dbReference type="AlphaFoldDB" id="A0A6J1LCZ1"/>
<comment type="caution">
    <text evidence="10">Lacks conserved residue(s) required for the propagation of feature annotation.</text>
</comment>
<dbReference type="InterPro" id="IPR024079">
    <property type="entry name" value="MetalloPept_cat_dom_sf"/>
</dbReference>
<keyword evidence="8 10" id="KW-1015">Disulfide bond</keyword>
<evidence type="ECO:0000256" key="1">
    <source>
        <dbReference type="ARBA" id="ARBA00022670"/>
    </source>
</evidence>
<dbReference type="InterPro" id="IPR001506">
    <property type="entry name" value="Peptidase_M12A"/>
</dbReference>
<dbReference type="GeneID" id="111593606"/>
<feature type="disulfide bond" evidence="10">
    <location>
        <begin position="132"/>
        <end position="287"/>
    </location>
</feature>
<feature type="binding site" evidence="10">
    <location>
        <position position="187"/>
    </location>
    <ligand>
        <name>Zn(2+)</name>
        <dbReference type="ChEBI" id="CHEBI:29105"/>
        <note>catalytic</note>
    </ligand>
</feature>
<dbReference type="PANTHER" id="PTHR10127">
    <property type="entry name" value="DISCOIDIN, CUB, EGF, LAMININ , AND ZINC METALLOPROTEASE DOMAIN CONTAINING"/>
    <property type="match status" value="1"/>
</dbReference>
<feature type="domain" description="Peptidase M12A" evidence="12">
    <location>
        <begin position="90"/>
        <end position="288"/>
    </location>
</feature>
<dbReference type="KEGG" id="dhe:111593606"/>
<proteinExistence type="predicted"/>
<keyword evidence="1 10" id="KW-0645">Protease</keyword>
<reference evidence="14" key="1">
    <citation type="submission" date="2025-08" db="UniProtKB">
        <authorList>
            <consortium name="RefSeq"/>
        </authorList>
    </citation>
    <scope>IDENTIFICATION</scope>
    <source>
        <strain evidence="14">15085-1641.00</strain>
        <tissue evidence="14">Whole body</tissue>
    </source>
</reference>
<dbReference type="PRINTS" id="PR00480">
    <property type="entry name" value="ASTACIN"/>
</dbReference>
<dbReference type="GO" id="GO:0008270">
    <property type="term" value="F:zinc ion binding"/>
    <property type="evidence" value="ECO:0007669"/>
    <property type="project" value="UniProtKB-UniRule"/>
</dbReference>
<evidence type="ECO:0000256" key="5">
    <source>
        <dbReference type="ARBA" id="ARBA00022833"/>
    </source>
</evidence>
<evidence type="ECO:0000313" key="14">
    <source>
        <dbReference type="RefSeq" id="XP_023162235.2"/>
    </source>
</evidence>
<evidence type="ECO:0000256" key="7">
    <source>
        <dbReference type="ARBA" id="ARBA00023145"/>
    </source>
</evidence>
<evidence type="ECO:0000256" key="8">
    <source>
        <dbReference type="ARBA" id="ARBA00023157"/>
    </source>
</evidence>
<evidence type="ECO:0000259" key="12">
    <source>
        <dbReference type="PROSITE" id="PS51864"/>
    </source>
</evidence>
<evidence type="ECO:0000256" key="2">
    <source>
        <dbReference type="ARBA" id="ARBA00022723"/>
    </source>
</evidence>
<evidence type="ECO:0000256" key="10">
    <source>
        <dbReference type="PROSITE-ProRule" id="PRU01211"/>
    </source>
</evidence>
<dbReference type="SUPFAM" id="SSF55486">
    <property type="entry name" value="Metalloproteases ('zincins'), catalytic domain"/>
    <property type="match status" value="1"/>
</dbReference>
<dbReference type="Proteomes" id="UP000504633">
    <property type="component" value="Unplaced"/>
</dbReference>
<dbReference type="PROSITE" id="PS51864">
    <property type="entry name" value="ASTACIN"/>
    <property type="match status" value="1"/>
</dbReference>
<keyword evidence="13" id="KW-1185">Reference proteome</keyword>
<keyword evidence="4 10" id="KW-0378">Hydrolase</keyword>
<protein>
    <recommendedName>
        <fullName evidence="11">Metalloendopeptidase</fullName>
        <ecNumber evidence="11">3.4.24.-</ecNumber>
    </recommendedName>
</protein>
<accession>A0A6J1LCZ1</accession>
<dbReference type="EC" id="3.4.24.-" evidence="11"/>
<gene>
    <name evidence="14" type="primary">LOC111593606</name>
</gene>
<evidence type="ECO:0000256" key="11">
    <source>
        <dbReference type="RuleBase" id="RU361183"/>
    </source>
</evidence>
<feature type="signal peptide" evidence="11">
    <location>
        <begin position="1"/>
        <end position="23"/>
    </location>
</feature>
<feature type="binding site" evidence="10">
    <location>
        <position position="183"/>
    </location>
    <ligand>
        <name>Zn(2+)</name>
        <dbReference type="ChEBI" id="CHEBI:29105"/>
        <note>catalytic</note>
    </ligand>
</feature>
<dbReference type="OrthoDB" id="291007at2759"/>
<name>A0A6J1LCZ1_DROHY</name>
<keyword evidence="5 10" id="KW-0862">Zinc</keyword>
<keyword evidence="3 11" id="KW-0732">Signal</keyword>
<feature type="binding site" evidence="10">
    <location>
        <position position="193"/>
    </location>
    <ligand>
        <name>Zn(2+)</name>
        <dbReference type="ChEBI" id="CHEBI:29105"/>
        <note>catalytic</note>
    </ligand>
</feature>